<gene>
    <name evidence="2" type="ORF">HINF_LOCUS683</name>
</gene>
<evidence type="ECO:0000313" key="2">
    <source>
        <dbReference type="EMBL" id="CAL5970743.1"/>
    </source>
</evidence>
<dbReference type="Proteomes" id="UP001642409">
    <property type="component" value="Unassembled WGS sequence"/>
</dbReference>
<evidence type="ECO:0000313" key="3">
    <source>
        <dbReference type="Proteomes" id="UP001642409"/>
    </source>
</evidence>
<dbReference type="EMBL" id="CAXDID020000001">
    <property type="protein sequence ID" value="CAL5970743.1"/>
    <property type="molecule type" value="Genomic_DNA"/>
</dbReference>
<accession>A0ABP1GFU1</accession>
<feature type="coiled-coil region" evidence="1">
    <location>
        <begin position="89"/>
        <end position="217"/>
    </location>
</feature>
<organism evidence="2 3">
    <name type="scientific">Hexamita inflata</name>
    <dbReference type="NCBI Taxonomy" id="28002"/>
    <lineage>
        <taxon>Eukaryota</taxon>
        <taxon>Metamonada</taxon>
        <taxon>Diplomonadida</taxon>
        <taxon>Hexamitidae</taxon>
        <taxon>Hexamitinae</taxon>
        <taxon>Hexamita</taxon>
    </lineage>
</organism>
<keyword evidence="1" id="KW-0175">Coiled coil</keyword>
<evidence type="ECO:0000256" key="1">
    <source>
        <dbReference type="SAM" id="Coils"/>
    </source>
</evidence>
<keyword evidence="3" id="KW-1185">Reference proteome</keyword>
<comment type="caution">
    <text evidence="2">The sequence shown here is derived from an EMBL/GenBank/DDBJ whole genome shotgun (WGS) entry which is preliminary data.</text>
</comment>
<protein>
    <submittedName>
        <fullName evidence="2">Hypothetical_protein</fullName>
    </submittedName>
</protein>
<name>A0ABP1GFU1_9EUKA</name>
<proteinExistence type="predicted"/>
<sequence>MTDVDIKALVTISNVYRENIQLKLKQVTYTQSIQMLTADIEKLKSDFSSEERYVQLSTQISQLVQDLNSQRNYATSQLSQLIQAHVVELNQLVDQIHRIRAELVEKYDENKTLQQKIDSITTILNEREDTEQTLKRENYKLIKANQSLKQQLEEYQNAEYLNEREHKLQLENEDLNNQIMKLTQENREQKQIINTQFEDYKIALENIKSMNEEHKKNMTTIGALKKQVHQLSNIDTHKELTETRIELNSLKNSLDLRSRQLQRKNSELFNSKLTIECRVAPL</sequence>
<reference evidence="2 3" key="1">
    <citation type="submission" date="2024-07" db="EMBL/GenBank/DDBJ databases">
        <authorList>
            <person name="Akdeniz Z."/>
        </authorList>
    </citation>
    <scope>NUCLEOTIDE SEQUENCE [LARGE SCALE GENOMIC DNA]</scope>
</reference>